<name>X0XE55_9ZZZZ</name>
<keyword evidence="1" id="KW-0812">Transmembrane</keyword>
<evidence type="ECO:0000256" key="1">
    <source>
        <dbReference type="SAM" id="Phobius"/>
    </source>
</evidence>
<keyword evidence="1" id="KW-1133">Transmembrane helix</keyword>
<comment type="caution">
    <text evidence="2">The sequence shown here is derived from an EMBL/GenBank/DDBJ whole genome shotgun (WGS) entry which is preliminary data.</text>
</comment>
<keyword evidence="1" id="KW-0472">Membrane</keyword>
<organism evidence="2">
    <name type="scientific">marine sediment metagenome</name>
    <dbReference type="NCBI Taxonomy" id="412755"/>
    <lineage>
        <taxon>unclassified sequences</taxon>
        <taxon>metagenomes</taxon>
        <taxon>ecological metagenomes</taxon>
    </lineage>
</organism>
<reference evidence="2" key="1">
    <citation type="journal article" date="2014" name="Front. Microbiol.">
        <title>High frequency of phylogenetically diverse reductive dehalogenase-homologous genes in deep subseafloor sedimentary metagenomes.</title>
        <authorList>
            <person name="Kawai M."/>
            <person name="Futagami T."/>
            <person name="Toyoda A."/>
            <person name="Takaki Y."/>
            <person name="Nishi S."/>
            <person name="Hori S."/>
            <person name="Arai W."/>
            <person name="Tsubouchi T."/>
            <person name="Morono Y."/>
            <person name="Uchiyama I."/>
            <person name="Ito T."/>
            <person name="Fujiyama A."/>
            <person name="Inagaki F."/>
            <person name="Takami H."/>
        </authorList>
    </citation>
    <scope>NUCLEOTIDE SEQUENCE</scope>
    <source>
        <strain evidence="2">Expedition CK06-06</strain>
    </source>
</reference>
<accession>X0XE55</accession>
<feature type="non-terminal residue" evidence="2">
    <location>
        <position position="98"/>
    </location>
</feature>
<protein>
    <submittedName>
        <fullName evidence="2">Uncharacterized protein</fullName>
    </submittedName>
</protein>
<evidence type="ECO:0000313" key="2">
    <source>
        <dbReference type="EMBL" id="GAG33687.1"/>
    </source>
</evidence>
<sequence length="98" mass="11152">MNPISFKNLKFFKRSEPQTIKQKNSTSASKTEIKLTYWQKLIQSPFVFLFIFVAILAAFISYVPSKSLPLPPEGEIARSDIIAPADLTVEDEETTENR</sequence>
<dbReference type="EMBL" id="BARS01044206">
    <property type="protein sequence ID" value="GAG33687.1"/>
    <property type="molecule type" value="Genomic_DNA"/>
</dbReference>
<feature type="transmembrane region" description="Helical" evidence="1">
    <location>
        <begin position="46"/>
        <end position="63"/>
    </location>
</feature>
<gene>
    <name evidence="2" type="ORF">S01H1_66826</name>
</gene>
<proteinExistence type="predicted"/>
<dbReference type="AlphaFoldDB" id="X0XE55"/>